<evidence type="ECO:0000259" key="1">
    <source>
        <dbReference type="Pfam" id="PF13701"/>
    </source>
</evidence>
<name>A0ABV4C0Z7_9MYCO</name>
<gene>
    <name evidence="2" type="ORF">AB8998_04550</name>
</gene>
<organism evidence="2 3">
    <name type="scientific">Mycobacterium servetii</name>
    <dbReference type="NCBI Taxonomy" id="3237418"/>
    <lineage>
        <taxon>Bacteria</taxon>
        <taxon>Bacillati</taxon>
        <taxon>Actinomycetota</taxon>
        <taxon>Actinomycetes</taxon>
        <taxon>Mycobacteriales</taxon>
        <taxon>Mycobacteriaceae</taxon>
        <taxon>Mycobacterium</taxon>
    </lineage>
</organism>
<dbReference type="EMBL" id="JBGEDP010000001">
    <property type="protein sequence ID" value="MEY8014353.1"/>
    <property type="molecule type" value="Genomic_DNA"/>
</dbReference>
<evidence type="ECO:0000313" key="3">
    <source>
        <dbReference type="Proteomes" id="UP001564760"/>
    </source>
</evidence>
<dbReference type="Pfam" id="PF13701">
    <property type="entry name" value="DDE_Tnp_1_4"/>
    <property type="match status" value="1"/>
</dbReference>
<protein>
    <submittedName>
        <fullName evidence="2">Transposase</fullName>
    </submittedName>
</protein>
<evidence type="ECO:0000313" key="2">
    <source>
        <dbReference type="EMBL" id="MEY8014353.1"/>
    </source>
</evidence>
<accession>A0ABV4C0Z7</accession>
<dbReference type="RefSeq" id="WP_369736896.1">
    <property type="nucleotide sequence ID" value="NZ_JBGEDP010000001.1"/>
</dbReference>
<keyword evidence="3" id="KW-1185">Reference proteome</keyword>
<dbReference type="InterPro" id="IPR025668">
    <property type="entry name" value="Tnp_DDE_dom"/>
</dbReference>
<dbReference type="Proteomes" id="UP001564760">
    <property type="component" value="Unassembled WGS sequence"/>
</dbReference>
<proteinExistence type="predicted"/>
<comment type="caution">
    <text evidence="2">The sequence shown here is derived from an EMBL/GenBank/DDBJ whole genome shotgun (WGS) entry which is preliminary data.</text>
</comment>
<sequence length="248" mass="26263">MQATTDWSKNVRVEVRGDDVVGHAGNVIPRLLADNLGLTSGLSSVLSRPEVTHDRGAVLRDVAVSIAGGAQNLAGTAVLRDQHRLFQAVASVPTMWRSLGEIDEQSITEVTAVRNKVRSRVWEAIEARHGAIPASQTCYGDLGDTIVIRIDASLIQSHSDKQHAAGNFKGGFGFHPLLAWCDNTGELLAVIARAGNAGSNTAADHIAIIDAAIAAIPAKWRRKLLVTIDGAGSSHAVGACHDFCVSQR</sequence>
<reference evidence="2 3" key="1">
    <citation type="submission" date="2024-08" db="EMBL/GenBank/DDBJ databases">
        <title>Mycobacterium servetensis sp. nov., a novel rapid-growing mycobacterial species recovered from a human patient in Zaragoza, Spain.</title>
        <authorList>
            <person name="Tristancho-Baro A.I."/>
            <person name="Buenestado-Serrano S."/>
            <person name="Garcia De Viedma D."/>
            <person name="Milagro-Beamonte A."/>
            <person name="Burillo N."/>
            <person name="Sanz S."/>
            <person name="Lopez-Calleja A.I."/>
            <person name="Penas-Utrilla D."/>
            <person name="Guardingo M."/>
            <person name="Garcia M.J."/>
            <person name="Vinuelas-Bayon J."/>
        </authorList>
    </citation>
    <scope>NUCLEOTIDE SEQUENCE [LARGE SCALE GENOMIC DNA]</scope>
    <source>
        <strain evidence="3">HUMS_12744610</strain>
    </source>
</reference>
<feature type="domain" description="Transposase DDE" evidence="1">
    <location>
        <begin position="7"/>
        <end position="237"/>
    </location>
</feature>